<dbReference type="SUPFAM" id="SSF56112">
    <property type="entry name" value="Protein kinase-like (PK-like)"/>
    <property type="match status" value="1"/>
</dbReference>
<evidence type="ECO:0000313" key="4">
    <source>
        <dbReference type="Proteomes" id="UP000007883"/>
    </source>
</evidence>
<dbReference type="PANTHER" id="PTHR12149:SF8">
    <property type="entry name" value="PROTEIN-RIBULOSAMINE 3-KINASE"/>
    <property type="match status" value="1"/>
</dbReference>
<dbReference type="Proteomes" id="UP000007883">
    <property type="component" value="Chromosome"/>
</dbReference>
<dbReference type="RefSeq" id="WP_014429043.1">
    <property type="nucleotide sequence ID" value="NC_017075.1"/>
</dbReference>
<comment type="similarity">
    <text evidence="1 2">Belongs to the fructosamine kinase family.</text>
</comment>
<dbReference type="Gene3D" id="3.90.1200.10">
    <property type="match status" value="1"/>
</dbReference>
<organism evidence="3 4">
    <name type="scientific">Rubrivivax gelatinosus (strain NBRC 100245 / IL144)</name>
    <dbReference type="NCBI Taxonomy" id="983917"/>
    <lineage>
        <taxon>Bacteria</taxon>
        <taxon>Pseudomonadati</taxon>
        <taxon>Pseudomonadota</taxon>
        <taxon>Betaproteobacteria</taxon>
        <taxon>Burkholderiales</taxon>
        <taxon>Sphaerotilaceae</taxon>
        <taxon>Rubrivivax</taxon>
    </lineage>
</organism>
<gene>
    <name evidence="3" type="ordered locus">RGE_28430</name>
</gene>
<dbReference type="Gene3D" id="3.30.200.20">
    <property type="entry name" value="Phosphorylase Kinase, domain 1"/>
    <property type="match status" value="1"/>
</dbReference>
<reference evidence="3 4" key="1">
    <citation type="journal article" date="2012" name="J. Bacteriol.">
        <title>Complete genome sequence of phototrophic betaproteobacterium Rubrivivax gelatinosus IL144.</title>
        <authorList>
            <person name="Nagashima S."/>
            <person name="Kamimura A."/>
            <person name="Shimizu T."/>
            <person name="Nakamura-isaki S."/>
            <person name="Aono E."/>
            <person name="Sakamoto K."/>
            <person name="Ichikawa N."/>
            <person name="Nakazawa H."/>
            <person name="Sekine M."/>
            <person name="Yamazaki S."/>
            <person name="Fujita N."/>
            <person name="Shimada K."/>
            <person name="Hanada S."/>
            <person name="Nagashima K.V.P."/>
        </authorList>
    </citation>
    <scope>NUCLEOTIDE SEQUENCE [LARGE SCALE GENOMIC DNA]</scope>
    <source>
        <strain evidence="4">NBRC 100245 / IL144</strain>
    </source>
</reference>
<evidence type="ECO:0000256" key="2">
    <source>
        <dbReference type="PIRNR" id="PIRNR006221"/>
    </source>
</evidence>
<evidence type="ECO:0000256" key="1">
    <source>
        <dbReference type="ARBA" id="ARBA00009460"/>
    </source>
</evidence>
<dbReference type="PATRIC" id="fig|983917.3.peg.2771"/>
<dbReference type="InterPro" id="IPR016477">
    <property type="entry name" value="Fructo-/Ketosamine-3-kinase"/>
</dbReference>
<dbReference type="eggNOG" id="COG3001">
    <property type="taxonomic scope" value="Bacteria"/>
</dbReference>
<name>I0HT45_RUBGI</name>
<dbReference type="EMBL" id="AP012320">
    <property type="protein sequence ID" value="BAL96182.1"/>
    <property type="molecule type" value="Genomic_DNA"/>
</dbReference>
<keyword evidence="2" id="KW-0418">Kinase</keyword>
<sequence>MDCRVAAALAARLGGAWHVRTLGASGFTATWRADGAGGPLFVKTLPAADADTLAAEADGLQALAATTTVRVPAVAGCWIDDGLALLALEWLELRGSPDGARLGAALGALHAAPAEGGGRFGWRRDNRLGSTVQRNAWSSAGGLDGWIEFFGQRRLMAMHQALAAAGAPAALGHAVEAVVAALPRFFDDGHLPRASLIHGDLWSGNHGALADGTPVVYDPAVSVSDAEAELAMLELFGSPPPGFWPAYRATAGLAPGYERRRPLYQLHHLLNHALLFGGGYVAQSLRLAERLSRTA</sequence>
<dbReference type="GO" id="GO:0016301">
    <property type="term" value="F:kinase activity"/>
    <property type="evidence" value="ECO:0007669"/>
    <property type="project" value="UniProtKB-UniRule"/>
</dbReference>
<dbReference type="PANTHER" id="PTHR12149">
    <property type="entry name" value="FRUCTOSAMINE 3 KINASE-RELATED PROTEIN"/>
    <property type="match status" value="1"/>
</dbReference>
<evidence type="ECO:0000313" key="3">
    <source>
        <dbReference type="EMBL" id="BAL96182.1"/>
    </source>
</evidence>
<dbReference type="AlphaFoldDB" id="I0HT45"/>
<keyword evidence="2 3" id="KW-0808">Transferase</keyword>
<keyword evidence="4" id="KW-1185">Reference proteome</keyword>
<accession>I0HT45</accession>
<dbReference type="PIRSF" id="PIRSF006221">
    <property type="entry name" value="Ketosamine-3-kinase"/>
    <property type="match status" value="1"/>
</dbReference>
<dbReference type="HOGENOM" id="CLU_036517_0_1_4"/>
<proteinExistence type="inferred from homology"/>
<dbReference type="KEGG" id="rge:RGE_28430"/>
<dbReference type="Pfam" id="PF03881">
    <property type="entry name" value="Fructosamin_kin"/>
    <property type="match status" value="1"/>
</dbReference>
<dbReference type="InterPro" id="IPR011009">
    <property type="entry name" value="Kinase-like_dom_sf"/>
</dbReference>
<dbReference type="STRING" id="983917.RGE_28430"/>
<protein>
    <submittedName>
        <fullName evidence="3">Putative transferase</fullName>
    </submittedName>
</protein>